<evidence type="ECO:0000313" key="2">
    <source>
        <dbReference type="EMBL" id="RAI45426.1"/>
    </source>
</evidence>
<reference evidence="2 3" key="1">
    <citation type="submission" date="2017-07" db="EMBL/GenBank/DDBJ databases">
        <title>Draft Genome Sequences of Select Purple Nonsulfur Bacteria.</title>
        <authorList>
            <person name="Lasarre B."/>
            <person name="Mckinlay J.B."/>
        </authorList>
    </citation>
    <scope>NUCLEOTIDE SEQUENCE [LARGE SCALE GENOMIC DNA]</scope>
    <source>
        <strain evidence="2 3">DSM 5909</strain>
    </source>
</reference>
<proteinExistence type="predicted"/>
<accession>A0A327L4U2</accession>
<feature type="transmembrane region" description="Helical" evidence="1">
    <location>
        <begin position="40"/>
        <end position="59"/>
    </location>
</feature>
<name>A0A327L4U2_9BRAD</name>
<evidence type="ECO:0000313" key="3">
    <source>
        <dbReference type="Proteomes" id="UP000249130"/>
    </source>
</evidence>
<feature type="transmembrane region" description="Helical" evidence="1">
    <location>
        <begin position="7"/>
        <end position="28"/>
    </location>
</feature>
<organism evidence="2 3">
    <name type="scientific">Rhodoplanes roseus</name>
    <dbReference type="NCBI Taxonomy" id="29409"/>
    <lineage>
        <taxon>Bacteria</taxon>
        <taxon>Pseudomonadati</taxon>
        <taxon>Pseudomonadota</taxon>
        <taxon>Alphaproteobacteria</taxon>
        <taxon>Hyphomicrobiales</taxon>
        <taxon>Nitrobacteraceae</taxon>
        <taxon>Rhodoplanes</taxon>
    </lineage>
</organism>
<dbReference type="OrthoDB" id="7889159at2"/>
<dbReference type="EMBL" id="NPEX01000016">
    <property type="protein sequence ID" value="RAI45426.1"/>
    <property type="molecule type" value="Genomic_DNA"/>
</dbReference>
<dbReference type="AlphaFoldDB" id="A0A327L4U2"/>
<comment type="caution">
    <text evidence="2">The sequence shown here is derived from an EMBL/GenBank/DDBJ whole genome shotgun (WGS) entry which is preliminary data.</text>
</comment>
<gene>
    <name evidence="2" type="ORF">CH341_04085</name>
</gene>
<dbReference type="Proteomes" id="UP000249130">
    <property type="component" value="Unassembled WGS sequence"/>
</dbReference>
<keyword evidence="3" id="KW-1185">Reference proteome</keyword>
<keyword evidence="1" id="KW-1133">Transmembrane helix</keyword>
<keyword evidence="1" id="KW-0472">Membrane</keyword>
<dbReference type="RefSeq" id="WP_111417759.1">
    <property type="nucleotide sequence ID" value="NZ_NPEX01000016.1"/>
</dbReference>
<evidence type="ECO:0000256" key="1">
    <source>
        <dbReference type="SAM" id="Phobius"/>
    </source>
</evidence>
<keyword evidence="1" id="KW-0812">Transmembrane</keyword>
<sequence length="89" mass="10157">MYTRTIIAGLVYMMVQAVLFGVGTVIIASTPLANDARTLMPWHVVLSFLVAVPIAWWLAPRLQARYWRRRDARVASGVEQPYDTRPERV</sequence>
<protein>
    <submittedName>
        <fullName evidence="2">Uncharacterized protein</fullName>
    </submittedName>
</protein>